<dbReference type="SUPFAM" id="SSF53271">
    <property type="entry name" value="PRTase-like"/>
    <property type="match status" value="1"/>
</dbReference>
<dbReference type="Gene3D" id="3.40.50.2020">
    <property type="match status" value="1"/>
</dbReference>
<accession>A0A1F4W1T1</accession>
<proteinExistence type="predicted"/>
<reference evidence="1 2" key="1">
    <citation type="journal article" date="2016" name="Nat. Commun.">
        <title>Thousands of microbial genomes shed light on interconnected biogeochemical processes in an aquifer system.</title>
        <authorList>
            <person name="Anantharaman K."/>
            <person name="Brown C.T."/>
            <person name="Hug L.A."/>
            <person name="Sharon I."/>
            <person name="Castelle C.J."/>
            <person name="Probst A.J."/>
            <person name="Thomas B.C."/>
            <person name="Singh A."/>
            <person name="Wilkins M.J."/>
            <person name="Karaoz U."/>
            <person name="Brodie E.L."/>
            <person name="Williams K.H."/>
            <person name="Hubbard S.S."/>
            <person name="Banfield J.F."/>
        </authorList>
    </citation>
    <scope>NUCLEOTIDE SEQUENCE [LARGE SCALE GENOMIC DNA]</scope>
</reference>
<dbReference type="EMBL" id="MEVT01000006">
    <property type="protein sequence ID" value="OGC63351.1"/>
    <property type="molecule type" value="Genomic_DNA"/>
</dbReference>
<evidence type="ECO:0008006" key="3">
    <source>
        <dbReference type="Google" id="ProtNLM"/>
    </source>
</evidence>
<evidence type="ECO:0000313" key="1">
    <source>
        <dbReference type="EMBL" id="OGC63351.1"/>
    </source>
</evidence>
<dbReference type="Proteomes" id="UP000176614">
    <property type="component" value="Unassembled WGS sequence"/>
</dbReference>
<gene>
    <name evidence="1" type="ORF">A2264_01300</name>
</gene>
<dbReference type="AlphaFoldDB" id="A0A1F4W1T1"/>
<dbReference type="InterPro" id="IPR029057">
    <property type="entry name" value="PRTase-like"/>
</dbReference>
<sequence length="357" mass="41376">MISEAISQITAERDAPELYLAHDNIELIEREMKKNYGKWWGFHDDSFNRGSQEINESEYMLPGTIRLINKTLNEFKHGDPYDTLIFLDKSGRPGAYLYRQLVEQLTTRQLLPEGFVPPKVRFMDLGKTDDPWKIRNPETASMMTKMLQISPDEKVLIVDEFKDTGATLNGALAELNKIYGTNPEGTYQFENSHGPFWYRDPEQKLVVDARVFKRTKEFIEELNNSDLKESLAFLAKQLQREEFNKLIEIRMLDIEMSKATTEESLLKELAAEYNNNGGELIFPYNVTRLNPEELRHHLSILAHNNELLDPDSIYNYYHYAGGRFAAPRTGDRKKGLGLYEMMKRMAVLTADMIEQKS</sequence>
<organism evidence="1 2">
    <name type="scientific">candidate division WWE3 bacterium RIFOXYA2_FULL_46_9</name>
    <dbReference type="NCBI Taxonomy" id="1802636"/>
    <lineage>
        <taxon>Bacteria</taxon>
        <taxon>Katanobacteria</taxon>
    </lineage>
</organism>
<evidence type="ECO:0000313" key="2">
    <source>
        <dbReference type="Proteomes" id="UP000176614"/>
    </source>
</evidence>
<protein>
    <recommendedName>
        <fullName evidence="3">Phosphoribosyltransferase domain-containing protein</fullName>
    </recommendedName>
</protein>
<name>A0A1F4W1T1_UNCKA</name>
<comment type="caution">
    <text evidence="1">The sequence shown here is derived from an EMBL/GenBank/DDBJ whole genome shotgun (WGS) entry which is preliminary data.</text>
</comment>